<dbReference type="Gene3D" id="2.60.40.1460">
    <property type="entry name" value="Integrin domains. Chain A, domain 2"/>
    <property type="match status" value="1"/>
</dbReference>
<accession>A0ABM1K8P0</accession>
<evidence type="ECO:0000313" key="20">
    <source>
        <dbReference type="RefSeq" id="XP_015270077.1"/>
    </source>
</evidence>
<feature type="region of interest" description="Disordered" evidence="17">
    <location>
        <begin position="1"/>
        <end position="46"/>
    </location>
</feature>
<feature type="compositionally biased region" description="Basic and acidic residues" evidence="17">
    <location>
        <begin position="18"/>
        <end position="32"/>
    </location>
</feature>
<dbReference type="Gene3D" id="1.20.5.930">
    <property type="entry name" value="Bicelle-embedded integrin alpha(iib) transmembrane segment"/>
    <property type="match status" value="1"/>
</dbReference>
<evidence type="ECO:0000256" key="8">
    <source>
        <dbReference type="ARBA" id="ARBA00022889"/>
    </source>
</evidence>
<dbReference type="SMART" id="SM00327">
    <property type="entry name" value="VWA"/>
    <property type="match status" value="1"/>
</dbReference>
<proteinExistence type="inferred from homology"/>
<dbReference type="Pfam" id="PF00092">
    <property type="entry name" value="VWA"/>
    <property type="match status" value="1"/>
</dbReference>
<dbReference type="SUPFAM" id="SSF53300">
    <property type="entry name" value="vWA-like"/>
    <property type="match status" value="2"/>
</dbReference>
<evidence type="ECO:0000256" key="6">
    <source>
        <dbReference type="ARBA" id="ARBA00022737"/>
    </source>
</evidence>
<keyword evidence="5" id="KW-0732">Signal</keyword>
<comment type="subcellular location">
    <subcellularLocation>
        <location evidence="1 16">Membrane</location>
        <topology evidence="1 16">Single-pass type I membrane protein</topology>
    </subcellularLocation>
</comment>
<evidence type="ECO:0000256" key="10">
    <source>
        <dbReference type="ARBA" id="ARBA00023037"/>
    </source>
</evidence>
<dbReference type="GeneID" id="107113280"/>
<dbReference type="PANTHER" id="PTHR23220:SF21">
    <property type="entry name" value="INTEGRIN ALPHA-11"/>
    <property type="match status" value="1"/>
</dbReference>
<keyword evidence="14" id="KW-0325">Glycoprotein</keyword>
<feature type="transmembrane region" description="Helical" evidence="16">
    <location>
        <begin position="1204"/>
        <end position="1228"/>
    </location>
</feature>
<keyword evidence="13 16" id="KW-0675">Receptor</keyword>
<evidence type="ECO:0000256" key="4">
    <source>
        <dbReference type="ARBA" id="ARBA00022723"/>
    </source>
</evidence>
<feature type="repeat" description="FG-GAP" evidence="15">
    <location>
        <begin position="590"/>
        <end position="653"/>
    </location>
</feature>
<dbReference type="InterPro" id="IPR013649">
    <property type="entry name" value="Integrin_alpha_Ig-like_1"/>
</dbReference>
<keyword evidence="7" id="KW-0106">Calcium</keyword>
<dbReference type="PRINTS" id="PR01185">
    <property type="entry name" value="INTEGRINA"/>
</dbReference>
<dbReference type="SMART" id="SM00191">
    <property type="entry name" value="Int_alpha"/>
    <property type="match status" value="5"/>
</dbReference>
<evidence type="ECO:0000256" key="5">
    <source>
        <dbReference type="ARBA" id="ARBA00022729"/>
    </source>
</evidence>
<evidence type="ECO:0000256" key="12">
    <source>
        <dbReference type="ARBA" id="ARBA00023157"/>
    </source>
</evidence>
<dbReference type="SUPFAM" id="SSF69318">
    <property type="entry name" value="Integrin alpha N-terminal domain"/>
    <property type="match status" value="1"/>
</dbReference>
<dbReference type="InterPro" id="IPR002035">
    <property type="entry name" value="VWF_A"/>
</dbReference>
<dbReference type="InterPro" id="IPR048285">
    <property type="entry name" value="Integrin_alpha_Ig-like_2"/>
</dbReference>
<name>A0ABM1K8P0_GEKJA</name>
<evidence type="ECO:0000313" key="19">
    <source>
        <dbReference type="Proteomes" id="UP000694871"/>
    </source>
</evidence>
<dbReference type="InterPro" id="IPR013519">
    <property type="entry name" value="Int_alpha_beta-p"/>
</dbReference>
<evidence type="ECO:0000256" key="17">
    <source>
        <dbReference type="SAM" id="MobiDB-lite"/>
    </source>
</evidence>
<dbReference type="Pfam" id="PF20805">
    <property type="entry name" value="Integrin_A_Ig_2"/>
    <property type="match status" value="1"/>
</dbReference>
<dbReference type="Gene3D" id="3.40.50.410">
    <property type="entry name" value="von Willebrand factor, type A domain"/>
    <property type="match status" value="1"/>
</dbReference>
<evidence type="ECO:0000256" key="3">
    <source>
        <dbReference type="ARBA" id="ARBA00022692"/>
    </source>
</evidence>
<keyword evidence="4" id="KW-0479">Metal-binding</keyword>
<keyword evidence="8 16" id="KW-0130">Cell adhesion</keyword>
<evidence type="ECO:0000256" key="14">
    <source>
        <dbReference type="ARBA" id="ARBA00023180"/>
    </source>
</evidence>
<dbReference type="InterPro" id="IPR036465">
    <property type="entry name" value="vWFA_dom_sf"/>
</dbReference>
<evidence type="ECO:0000256" key="7">
    <source>
        <dbReference type="ARBA" id="ARBA00022837"/>
    </source>
</evidence>
<feature type="repeat" description="FG-GAP" evidence="15">
    <location>
        <begin position="654"/>
        <end position="712"/>
    </location>
</feature>
<feature type="compositionally biased region" description="Basic and acidic residues" evidence="17">
    <location>
        <begin position="1"/>
        <end position="11"/>
    </location>
</feature>
<dbReference type="PROSITE" id="PS50234">
    <property type="entry name" value="VWFA"/>
    <property type="match status" value="1"/>
</dbReference>
<evidence type="ECO:0000259" key="18">
    <source>
        <dbReference type="PROSITE" id="PS50234"/>
    </source>
</evidence>
<evidence type="ECO:0000256" key="2">
    <source>
        <dbReference type="ARBA" id="ARBA00008054"/>
    </source>
</evidence>
<dbReference type="GO" id="GO:0007229">
    <property type="term" value="P:integrin-mediated signaling pathway"/>
    <property type="evidence" value="ECO:0007669"/>
    <property type="project" value="UniProtKB-KW"/>
</dbReference>
<dbReference type="InterPro" id="IPR028994">
    <property type="entry name" value="Integrin_alpha_N"/>
</dbReference>
<comment type="similarity">
    <text evidence="2 16">Belongs to the integrin alpha chain family.</text>
</comment>
<feature type="repeat" description="FG-GAP" evidence="15">
    <location>
        <begin position="238"/>
        <end position="298"/>
    </location>
</feature>
<dbReference type="InterPro" id="IPR013517">
    <property type="entry name" value="FG-GAP"/>
</dbReference>
<dbReference type="Proteomes" id="UP000694871">
    <property type="component" value="Unplaced"/>
</dbReference>
<evidence type="ECO:0000256" key="16">
    <source>
        <dbReference type="RuleBase" id="RU003762"/>
    </source>
</evidence>
<dbReference type="SUPFAM" id="SSF69179">
    <property type="entry name" value="Integrin domains"/>
    <property type="match status" value="2"/>
</dbReference>
<dbReference type="Gene3D" id="2.60.40.1510">
    <property type="entry name" value="ntegrin, alpha v. Chain A, domain 3"/>
    <property type="match status" value="1"/>
</dbReference>
<gene>
    <name evidence="20" type="primary">ITGA11</name>
</gene>
<keyword evidence="9 16" id="KW-1133">Transmembrane helix</keyword>
<dbReference type="InterPro" id="IPR032695">
    <property type="entry name" value="Integrin_dom_sf"/>
</dbReference>
<evidence type="ECO:0000256" key="9">
    <source>
        <dbReference type="ARBA" id="ARBA00022989"/>
    </source>
</evidence>
<keyword evidence="19" id="KW-1185">Reference proteome</keyword>
<dbReference type="PANTHER" id="PTHR23220">
    <property type="entry name" value="INTEGRIN ALPHA"/>
    <property type="match status" value="1"/>
</dbReference>
<feature type="repeat" description="FG-GAP" evidence="15">
    <location>
        <begin position="481"/>
        <end position="532"/>
    </location>
</feature>
<dbReference type="PROSITE" id="PS51470">
    <property type="entry name" value="FG_GAP"/>
    <property type="match status" value="6"/>
</dbReference>
<keyword evidence="11 16" id="KW-0472">Membrane</keyword>
<evidence type="ECO:0000256" key="15">
    <source>
        <dbReference type="PROSITE-ProRule" id="PRU00803"/>
    </source>
</evidence>
<keyword evidence="12" id="KW-1015">Disulfide bond</keyword>
<dbReference type="InterPro" id="IPR000413">
    <property type="entry name" value="Integrin_alpha"/>
</dbReference>
<evidence type="ECO:0000256" key="1">
    <source>
        <dbReference type="ARBA" id="ARBA00004479"/>
    </source>
</evidence>
<dbReference type="Pfam" id="PF01839">
    <property type="entry name" value="FG-GAP"/>
    <property type="match status" value="2"/>
</dbReference>
<keyword evidence="3 16" id="KW-0812">Transmembrane</keyword>
<keyword evidence="6" id="KW-0677">Repeat</keyword>
<feature type="repeat" description="FG-GAP" evidence="15">
    <location>
        <begin position="716"/>
        <end position="776"/>
    </location>
</feature>
<dbReference type="RefSeq" id="XP_015270077.1">
    <property type="nucleotide sequence ID" value="XM_015414591.1"/>
</dbReference>
<reference evidence="20" key="1">
    <citation type="submission" date="2025-08" db="UniProtKB">
        <authorList>
            <consortium name="RefSeq"/>
        </authorList>
    </citation>
    <scope>IDENTIFICATION</scope>
</reference>
<organism evidence="19 20">
    <name type="scientific">Gekko japonicus</name>
    <name type="common">Schlegel's Japanese gecko</name>
    <dbReference type="NCBI Taxonomy" id="146911"/>
    <lineage>
        <taxon>Eukaryota</taxon>
        <taxon>Metazoa</taxon>
        <taxon>Chordata</taxon>
        <taxon>Craniata</taxon>
        <taxon>Vertebrata</taxon>
        <taxon>Euteleostomi</taxon>
        <taxon>Lepidosauria</taxon>
        <taxon>Squamata</taxon>
        <taxon>Bifurcata</taxon>
        <taxon>Gekkota</taxon>
        <taxon>Gekkonidae</taxon>
        <taxon>Gekkoninae</taxon>
        <taxon>Gekko</taxon>
    </lineage>
</organism>
<sequence length="1250" mass="138700">MAFRCEEKPGHQDPLPSLDERNIAPDLESHPGDEDDDDEQGAWSGQAPVLFQTDMLGSSLRSSLNTNQISRVPNEDVSTAAKSSAEGFCRKVYEEHDRAAAVRAPGRDARSFAQSWAPGLARRLPAAEGWGRPPPGPSTTGAPMDFSPGLLAAAWALGLLAGFLDAFNIDTKRPRIIPGSKEAYFGYTVQQHEINGKKWLVVGAPYETNGQQKTGDVYKCSVDVEANSTCSKLNLGRVTLSNVSERKDNMRLGLSLTTNPKDNSFLACSPLWSHECGSSYYTTGMCSRVNSNFRFSKTVAPALQQVTNDMADRGTVGVVQYGENVVHEFHLNDYRSVKDVVAAASHIEQRGGTETRTAYGIEFVGVVQYGENVVHEFHLNDYRSVKDVVAAASHIEQRGGTETRTAYGIEFARRKKDVAASQNSVLGYYNRRGINPEAFLKEIKFIASDPDEKHFFNVTDEAALKDIVDALGERIFSLEGTNKNEISFGLEMSQTGFSSHIVEDGVLLGAVGAYDWNGAVLKETSSGKVVPHRESYLQEFPEELKNHGAYLGYTVTSVVSTKWRRIYVAGAPRFNHTGKVIIFTMHTDRNLSIHQSLKGEQIGAYFGSEISSADVNGDGVTDVLLVGAPMYFGEGRERGKVYVYVLKEDQFMANGTLEDLPSYQNSRFGSCIASVPDLNQDSYNDIVVGAPLEDEHQGAIYVFHGYQENLLRKYKQRIAAADLSPGLMYFGSSIHGQLDLNEDKLIDLAVGSLGNAVLLWSRSVVRISANVQFEPPKINIFNKDCTRNGKEATCLSALLCFTAVFLSAHFQTASVALNYNVTLDGRRYVPRAHLDENGDRHAHKAAMLLAGQEQCDRLDFHVMDTADYVKPVSFSVDYALDGPDSGPVMDDGWPTSLKVVVPFWNGCNEDEHCIPNLVLDAKTDLPSAVEYCRRVLRKSHSDCSAYALSFDSSVFVIENSRRRVAVEATLENRGENAYSTVLNISFSRNLQFASLIHKDDLDINIECMSEEKHPNRRVCNVSYPFFRARAKVAFRLDFEFSKTVFLQDLEISLTANSESEEQEGTKEDNSALLKLPLKYETDLLFTRPLAMETTVCTVGGNNTDYRRTPSDEDLGRHPQLNHSNSDVILIMCSMTLAAGEEASFRLHGHLWMKSLRALKFKSLRFVINAALQRGFRSAFVFREEEPSRQITFEISKLEESHIPIWIIIGSTLGGLLLLALLVLALWKLGFFKSASRKRDPAQQQNSKDLD</sequence>
<dbReference type="Gene3D" id="2.130.10.130">
    <property type="entry name" value="Integrin alpha, N-terminal"/>
    <property type="match status" value="2"/>
</dbReference>
<feature type="domain" description="VWFA" evidence="18">
    <location>
        <begin position="282"/>
        <end position="471"/>
    </location>
</feature>
<dbReference type="Pfam" id="PF08441">
    <property type="entry name" value="Integrin_A_Ig_1"/>
    <property type="match status" value="1"/>
</dbReference>
<feature type="repeat" description="FG-GAP" evidence="15">
    <location>
        <begin position="172"/>
        <end position="229"/>
    </location>
</feature>
<evidence type="ECO:0000256" key="13">
    <source>
        <dbReference type="ARBA" id="ARBA00023170"/>
    </source>
</evidence>
<protein>
    <submittedName>
        <fullName evidence="20">Integrin alpha-11</fullName>
    </submittedName>
</protein>
<evidence type="ECO:0000256" key="11">
    <source>
        <dbReference type="ARBA" id="ARBA00023136"/>
    </source>
</evidence>
<keyword evidence="10 16" id="KW-0401">Integrin</keyword>